<organism evidence="1 2">
    <name type="scientific">Pseudomonas phage vB_Pae_AM.P2</name>
    <dbReference type="NCBI Taxonomy" id="2731695"/>
    <lineage>
        <taxon>Viruses</taxon>
        <taxon>Duplodnaviria</taxon>
        <taxon>Heunggongvirae</taxon>
        <taxon>Uroviricota</taxon>
        <taxon>Caudoviricetes</taxon>
        <taxon>Schitoviridae</taxon>
        <taxon>Migulavirinae</taxon>
        <taxon>Luzseptimavirus</taxon>
        <taxon>Luzseptimavirus KPP21</taxon>
    </lineage>
</organism>
<reference evidence="1 2" key="1">
    <citation type="journal article" date="2021" name="MSphere">
        <title>A Novel N4-Like Bacteriophage Isolated from a Wastewater Source in South India with Activity against Several Multidrug-Resistant Clinical Pseudomonas aeruginosa Isolates.</title>
        <authorList>
            <person name="Menon N.D."/>
            <person name="Kumar M.S."/>
            <person name="Satheesh Babu T.G."/>
            <person name="Bose S."/>
            <person name="Vijayakumar G."/>
            <person name="Baswe M."/>
            <person name="Chatterjee M."/>
            <person name="D'Silva J.R."/>
            <person name="Shetty K."/>
            <person name="Haripriyan J."/>
            <person name="Kumar A."/>
            <person name="Nair S."/>
            <person name="Somanath P."/>
            <person name="Nair B.G."/>
            <person name="Nizet V."/>
            <person name="Kumar G.B."/>
        </authorList>
    </citation>
    <scope>NUCLEOTIDE SEQUENCE [LARGE SCALE GENOMIC DNA]</scope>
</reference>
<proteinExistence type="predicted"/>
<protein>
    <submittedName>
        <fullName evidence="1">Uncharacterized protein</fullName>
    </submittedName>
</protein>
<evidence type="ECO:0000313" key="2">
    <source>
        <dbReference type="Proteomes" id="UP000595519"/>
    </source>
</evidence>
<dbReference type="Proteomes" id="UP000595519">
    <property type="component" value="Segment"/>
</dbReference>
<sequence length="70" mass="8071">MMSIPTTIVPGDKSYSEYLLHVATSLKYQILLESKTFKERIPLKEPEYPTHSQVTADEWVTAWQSAEVRT</sequence>
<evidence type="ECO:0000313" key="1">
    <source>
        <dbReference type="EMBL" id="QKE55986.1"/>
    </source>
</evidence>
<name>A0A7S6B683_9CAUD</name>
<gene>
    <name evidence="1" type="ORF">AMP2_gp038</name>
</gene>
<dbReference type="EMBL" id="MT416090">
    <property type="protein sequence ID" value="QKE55986.1"/>
    <property type="molecule type" value="Genomic_DNA"/>
</dbReference>
<accession>A0A7S6B683</accession>